<dbReference type="Proteomes" id="UP001152622">
    <property type="component" value="Chromosome 2"/>
</dbReference>
<evidence type="ECO:0000256" key="1">
    <source>
        <dbReference type="SAM" id="MobiDB-lite"/>
    </source>
</evidence>
<comment type="caution">
    <text evidence="2">The sequence shown here is derived from an EMBL/GenBank/DDBJ whole genome shotgun (WGS) entry which is preliminary data.</text>
</comment>
<feature type="region of interest" description="Disordered" evidence="1">
    <location>
        <begin position="56"/>
        <end position="120"/>
    </location>
</feature>
<keyword evidence="3" id="KW-1185">Reference proteome</keyword>
<protein>
    <submittedName>
        <fullName evidence="2">Uncharacterized protein</fullName>
    </submittedName>
</protein>
<proteinExistence type="predicted"/>
<gene>
    <name evidence="2" type="ORF">SKAU_G00043710</name>
</gene>
<evidence type="ECO:0000313" key="2">
    <source>
        <dbReference type="EMBL" id="KAJ8373791.1"/>
    </source>
</evidence>
<sequence length="120" mass="12969">MNQGLSSSQSTLEGRGDESPIRKALLLCLISAGGGEQGLWPQLDAESECSCQLTPKLRPRGRHSQVPPPHCSGVRTQNPQCCPRTEGMAGEEHHGCPARQLCMPDTTSFRPSPARPLTEH</sequence>
<reference evidence="2" key="1">
    <citation type="journal article" date="2023" name="Science">
        <title>Genome structures resolve the early diversification of teleost fishes.</title>
        <authorList>
            <person name="Parey E."/>
            <person name="Louis A."/>
            <person name="Montfort J."/>
            <person name="Bouchez O."/>
            <person name="Roques C."/>
            <person name="Iampietro C."/>
            <person name="Lluch J."/>
            <person name="Castinel A."/>
            <person name="Donnadieu C."/>
            <person name="Desvignes T."/>
            <person name="Floi Bucao C."/>
            <person name="Jouanno E."/>
            <person name="Wen M."/>
            <person name="Mejri S."/>
            <person name="Dirks R."/>
            <person name="Jansen H."/>
            <person name="Henkel C."/>
            <person name="Chen W.J."/>
            <person name="Zahm M."/>
            <person name="Cabau C."/>
            <person name="Klopp C."/>
            <person name="Thompson A.W."/>
            <person name="Robinson-Rechavi M."/>
            <person name="Braasch I."/>
            <person name="Lecointre G."/>
            <person name="Bobe J."/>
            <person name="Postlethwait J.H."/>
            <person name="Berthelot C."/>
            <person name="Roest Crollius H."/>
            <person name="Guiguen Y."/>
        </authorList>
    </citation>
    <scope>NUCLEOTIDE SEQUENCE</scope>
    <source>
        <strain evidence="2">WJC10195</strain>
    </source>
</reference>
<evidence type="ECO:0000313" key="3">
    <source>
        <dbReference type="Proteomes" id="UP001152622"/>
    </source>
</evidence>
<dbReference type="AlphaFoldDB" id="A0A9Q1G2F9"/>
<accession>A0A9Q1G2F9</accession>
<organism evidence="2 3">
    <name type="scientific">Synaphobranchus kaupii</name>
    <name type="common">Kaup's arrowtooth eel</name>
    <dbReference type="NCBI Taxonomy" id="118154"/>
    <lineage>
        <taxon>Eukaryota</taxon>
        <taxon>Metazoa</taxon>
        <taxon>Chordata</taxon>
        <taxon>Craniata</taxon>
        <taxon>Vertebrata</taxon>
        <taxon>Euteleostomi</taxon>
        <taxon>Actinopterygii</taxon>
        <taxon>Neopterygii</taxon>
        <taxon>Teleostei</taxon>
        <taxon>Anguilliformes</taxon>
        <taxon>Synaphobranchidae</taxon>
        <taxon>Synaphobranchus</taxon>
    </lineage>
</organism>
<dbReference type="EMBL" id="JAINUF010000002">
    <property type="protein sequence ID" value="KAJ8373791.1"/>
    <property type="molecule type" value="Genomic_DNA"/>
</dbReference>
<name>A0A9Q1G2F9_SYNKA</name>